<reference evidence="2 3" key="1">
    <citation type="submission" date="2019-10" db="EMBL/GenBank/DDBJ databases">
        <authorList>
            <person name="Karimi E."/>
        </authorList>
    </citation>
    <scope>NUCLEOTIDE SEQUENCE [LARGE SCALE GENOMIC DNA]</scope>
    <source>
        <strain evidence="2">Aeromonas sp. 8C</strain>
    </source>
</reference>
<accession>A0A653LD74</accession>
<evidence type="ECO:0000256" key="1">
    <source>
        <dbReference type="SAM" id="MobiDB-lite"/>
    </source>
</evidence>
<dbReference type="AlphaFoldDB" id="A0A653LD74"/>
<sequence length="300" mass="32721">MAQGLVLFVPDPVQPLLKLLLELGVIEVIPHQLAVDRQIADLNLDLPDPATHEVPVAGDAVRIGDGDIHQLMQLVTHGCQGKGDAACFRLEQVTIGRTLLLMFALGEAGAFDEVHHTHRNVAEPGTGFTGCFNVFSLQMGMLFQKFPGISPHEGKVERPPCQTEKRYPNQLFLEEKLQEGDFLVKNPLQYQYVDPGLMVGNHHIPLIPAPFVHSDHLERGFDDGFLDQIVETDPAAGTAIEQPVAEGAPPLEGEQELEQTQREDGDKPEEGVEKIEQGGEAAAQSLCQLVGHESGPSCCR</sequence>
<name>A0A653LD74_AERVE</name>
<protein>
    <submittedName>
        <fullName evidence="2">Uncharacterized protein</fullName>
    </submittedName>
</protein>
<evidence type="ECO:0000313" key="3">
    <source>
        <dbReference type="Proteomes" id="UP000439123"/>
    </source>
</evidence>
<dbReference type="EMBL" id="CABWLC010000020">
    <property type="protein sequence ID" value="VXA88778.1"/>
    <property type="molecule type" value="Genomic_DNA"/>
</dbReference>
<gene>
    <name evidence="2" type="ORF">AERO8C_70406</name>
</gene>
<dbReference type="Proteomes" id="UP000439123">
    <property type="component" value="Unassembled WGS sequence"/>
</dbReference>
<organism evidence="2 3">
    <name type="scientific">Aeromonas veronii</name>
    <dbReference type="NCBI Taxonomy" id="654"/>
    <lineage>
        <taxon>Bacteria</taxon>
        <taxon>Pseudomonadati</taxon>
        <taxon>Pseudomonadota</taxon>
        <taxon>Gammaproteobacteria</taxon>
        <taxon>Aeromonadales</taxon>
        <taxon>Aeromonadaceae</taxon>
        <taxon>Aeromonas</taxon>
    </lineage>
</organism>
<evidence type="ECO:0000313" key="2">
    <source>
        <dbReference type="EMBL" id="VXA88778.1"/>
    </source>
</evidence>
<proteinExistence type="predicted"/>
<feature type="compositionally biased region" description="Basic and acidic residues" evidence="1">
    <location>
        <begin position="259"/>
        <end position="277"/>
    </location>
</feature>
<feature type="region of interest" description="Disordered" evidence="1">
    <location>
        <begin position="242"/>
        <end position="279"/>
    </location>
</feature>